<protein>
    <submittedName>
        <fullName evidence="3">Peptidyl-trna hydrolase</fullName>
    </submittedName>
</protein>
<gene>
    <name evidence="3" type="ORF">F503_03902</name>
</gene>
<dbReference type="GO" id="GO:0016787">
    <property type="term" value="F:hydrolase activity"/>
    <property type="evidence" value="ECO:0007669"/>
    <property type="project" value="UniProtKB-KW"/>
</dbReference>
<dbReference type="VEuPathDB" id="FungiDB:F503_03902"/>
<evidence type="ECO:0000256" key="2">
    <source>
        <dbReference type="SAM" id="SignalP"/>
    </source>
</evidence>
<keyword evidence="1" id="KW-0812">Transmembrane</keyword>
<evidence type="ECO:0000313" key="4">
    <source>
        <dbReference type="Proteomes" id="UP000016923"/>
    </source>
</evidence>
<feature type="chain" id="PRO_5004518157" evidence="2">
    <location>
        <begin position="17"/>
        <end position="290"/>
    </location>
</feature>
<evidence type="ECO:0000256" key="1">
    <source>
        <dbReference type="SAM" id="Phobius"/>
    </source>
</evidence>
<keyword evidence="4" id="KW-1185">Reference proteome</keyword>
<sequence>MRLSSTILALPALAAAAESGGVFGQYRAQFQNFLGQLGVAPASEGAASSAPVAAGSASAATSVTQPLRSTSSLTVNDWKDTLYAPVQDKATTPEEWWVLVTGGNKTCFGHCGVVEAAFNATATKLNSKPVGPHTALLDCDAQPVLCNAWSASPGYIYVFDVLPEPAKTDVYFKRLNLTTTTPETIEALYDTTRESKVLVHEDVAGAPAVGSPASPSFRLLDGYFHPLDGLLAVNGLAIPIGYALWFFSIVPNWLFMVGVSFVSRTFMGRRAGPGAPGGPGRAPAAAAGPQ</sequence>
<name>S3BXN7_OPHP1</name>
<evidence type="ECO:0000313" key="3">
    <source>
        <dbReference type="EMBL" id="EPE05297.1"/>
    </source>
</evidence>
<feature type="signal peptide" evidence="2">
    <location>
        <begin position="1"/>
        <end position="16"/>
    </location>
</feature>
<keyword evidence="1" id="KW-1133">Transmembrane helix</keyword>
<accession>S3BXN7</accession>
<organism evidence="3 4">
    <name type="scientific">Ophiostoma piceae (strain UAMH 11346)</name>
    <name type="common">Sap stain fungus</name>
    <dbReference type="NCBI Taxonomy" id="1262450"/>
    <lineage>
        <taxon>Eukaryota</taxon>
        <taxon>Fungi</taxon>
        <taxon>Dikarya</taxon>
        <taxon>Ascomycota</taxon>
        <taxon>Pezizomycotina</taxon>
        <taxon>Sordariomycetes</taxon>
        <taxon>Sordariomycetidae</taxon>
        <taxon>Ophiostomatales</taxon>
        <taxon>Ophiostomataceae</taxon>
        <taxon>Ophiostoma</taxon>
    </lineage>
</organism>
<keyword evidence="2" id="KW-0732">Signal</keyword>
<feature type="transmembrane region" description="Helical" evidence="1">
    <location>
        <begin position="242"/>
        <end position="262"/>
    </location>
</feature>
<dbReference type="eggNOG" id="ENOG502SF32">
    <property type="taxonomic scope" value="Eukaryota"/>
</dbReference>
<dbReference type="OrthoDB" id="1733656at2759"/>
<dbReference type="OMA" id="TPEEWWV"/>
<dbReference type="Proteomes" id="UP000016923">
    <property type="component" value="Unassembled WGS sequence"/>
</dbReference>
<reference evidence="3 4" key="1">
    <citation type="journal article" date="2013" name="BMC Genomics">
        <title>The genome and transcriptome of the pine saprophyte Ophiostoma piceae, and a comparison with the bark beetle-associated pine pathogen Grosmannia clavigera.</title>
        <authorList>
            <person name="Haridas S."/>
            <person name="Wang Y."/>
            <person name="Lim L."/>
            <person name="Massoumi Alamouti S."/>
            <person name="Jackman S."/>
            <person name="Docking R."/>
            <person name="Robertson G."/>
            <person name="Birol I."/>
            <person name="Bohlmann J."/>
            <person name="Breuil C."/>
        </authorList>
    </citation>
    <scope>NUCLEOTIDE SEQUENCE [LARGE SCALE GENOMIC DNA]</scope>
    <source>
        <strain evidence="3 4">UAMH 11346</strain>
    </source>
</reference>
<keyword evidence="1" id="KW-0472">Membrane</keyword>
<dbReference type="EMBL" id="KE148157">
    <property type="protein sequence ID" value="EPE05297.1"/>
    <property type="molecule type" value="Genomic_DNA"/>
</dbReference>
<proteinExistence type="predicted"/>
<keyword evidence="3" id="KW-0378">Hydrolase</keyword>
<dbReference type="STRING" id="1262450.S3BXN7"/>
<dbReference type="AlphaFoldDB" id="S3BXN7"/>
<dbReference type="HOGENOM" id="CLU_070640_0_0_1"/>